<dbReference type="InterPro" id="IPR009057">
    <property type="entry name" value="Homeodomain-like_sf"/>
</dbReference>
<dbReference type="InterPro" id="IPR029062">
    <property type="entry name" value="Class_I_gatase-like"/>
</dbReference>
<accession>A0A1E3GWP2</accession>
<dbReference type="GO" id="GO:0043565">
    <property type="term" value="F:sequence-specific DNA binding"/>
    <property type="evidence" value="ECO:0007669"/>
    <property type="project" value="InterPro"/>
</dbReference>
<evidence type="ECO:0000313" key="6">
    <source>
        <dbReference type="Proteomes" id="UP000094622"/>
    </source>
</evidence>
<dbReference type="RefSeq" id="WP_069308354.1">
    <property type="nucleotide sequence ID" value="NZ_MCRJ01000175.1"/>
</dbReference>
<dbReference type="Gene3D" id="1.10.10.60">
    <property type="entry name" value="Homeodomain-like"/>
    <property type="match status" value="1"/>
</dbReference>
<dbReference type="Gene3D" id="3.40.50.880">
    <property type="match status" value="1"/>
</dbReference>
<evidence type="ECO:0000313" key="5">
    <source>
        <dbReference type="EMBL" id="ODN68470.1"/>
    </source>
</evidence>
<comment type="caution">
    <text evidence="5">The sequence shown here is derived from an EMBL/GenBank/DDBJ whole genome shotgun (WGS) entry which is preliminary data.</text>
</comment>
<dbReference type="GO" id="GO:0003700">
    <property type="term" value="F:DNA-binding transcription factor activity"/>
    <property type="evidence" value="ECO:0007669"/>
    <property type="project" value="InterPro"/>
</dbReference>
<sequence length="329" mass="35426">MPKAVPSALPAGNRVVVLAYDGLCTFEFGVAVEVFGLDRPEMGDNWYRFAVAAIDAGPMRATGGIRIVADGGLDLLAEAGTIMVPGWRGIDAPVPDDLVFALRAAHGRGARLMSICSGVFVLAATGLLDGRRATTHWRYTQALAERHPAIRVEPGVLYVDEGQILTSAGSAAGIDLCLHLVRRDFGPEAANSVARRLVVPPHRDGGQAQYVPRPVPTLHERARLGPLLDALRADLGRDHAIEELARRAGMSRRTFLRRFAEATGTTPARWLLAERLQRARDLLERSPAPVEEVAAAAGFGSAAILRHHFRNAMATTPAAYRAGFRLARS</sequence>
<dbReference type="InterPro" id="IPR018062">
    <property type="entry name" value="HTH_AraC-typ_CS"/>
</dbReference>
<keyword evidence="1" id="KW-0805">Transcription regulation</keyword>
<dbReference type="SMART" id="SM00342">
    <property type="entry name" value="HTH_ARAC"/>
    <property type="match status" value="1"/>
</dbReference>
<dbReference type="SUPFAM" id="SSF46689">
    <property type="entry name" value="Homeodomain-like"/>
    <property type="match status" value="2"/>
</dbReference>
<dbReference type="Proteomes" id="UP000094622">
    <property type="component" value="Unassembled WGS sequence"/>
</dbReference>
<keyword evidence="2" id="KW-0238">DNA-binding</keyword>
<dbReference type="NCBIfam" id="NF006902">
    <property type="entry name" value="PRK09393.1"/>
    <property type="match status" value="1"/>
</dbReference>
<dbReference type="SUPFAM" id="SSF52317">
    <property type="entry name" value="Class I glutamine amidotransferase-like"/>
    <property type="match status" value="1"/>
</dbReference>
<keyword evidence="6" id="KW-1185">Reference proteome</keyword>
<dbReference type="OrthoDB" id="186587at2"/>
<dbReference type="PROSITE" id="PS00041">
    <property type="entry name" value="HTH_ARAC_FAMILY_1"/>
    <property type="match status" value="1"/>
</dbReference>
<keyword evidence="3" id="KW-0804">Transcription</keyword>
<reference evidence="5 6" key="1">
    <citation type="submission" date="2016-07" db="EMBL/GenBank/DDBJ databases">
        <title>Draft Genome Sequence of Methylobrevis pamukkalensis PK2.</title>
        <authorList>
            <person name="Vasilenko O.V."/>
            <person name="Doronina N.V."/>
            <person name="Shmareva M.N."/>
            <person name="Tarlachkov S.V."/>
            <person name="Mustakhimov I."/>
            <person name="Trotsenko Y.A."/>
        </authorList>
    </citation>
    <scope>NUCLEOTIDE SEQUENCE [LARGE SCALE GENOMIC DNA]</scope>
    <source>
        <strain evidence="5 6">PK2</strain>
    </source>
</reference>
<dbReference type="Pfam" id="PF01965">
    <property type="entry name" value="DJ-1_PfpI"/>
    <property type="match status" value="1"/>
</dbReference>
<dbReference type="PANTHER" id="PTHR43130:SF3">
    <property type="entry name" value="HTH-TYPE TRANSCRIPTIONAL REGULATOR RV1931C"/>
    <property type="match status" value="1"/>
</dbReference>
<evidence type="ECO:0000256" key="2">
    <source>
        <dbReference type="ARBA" id="ARBA00023125"/>
    </source>
</evidence>
<evidence type="ECO:0000259" key="4">
    <source>
        <dbReference type="PROSITE" id="PS01124"/>
    </source>
</evidence>
<dbReference type="PATRIC" id="fig|1439726.3.peg.4490"/>
<feature type="domain" description="HTH araC/xylS-type" evidence="4">
    <location>
        <begin position="225"/>
        <end position="323"/>
    </location>
</feature>
<dbReference type="InterPro" id="IPR052158">
    <property type="entry name" value="INH-QAR"/>
</dbReference>
<dbReference type="PROSITE" id="PS01124">
    <property type="entry name" value="HTH_ARAC_FAMILY_2"/>
    <property type="match status" value="1"/>
</dbReference>
<dbReference type="AlphaFoldDB" id="A0A1E3GWP2"/>
<dbReference type="InterPro" id="IPR002818">
    <property type="entry name" value="DJ-1/PfpI"/>
</dbReference>
<gene>
    <name evidence="5" type="primary">cdhR_6</name>
    <name evidence="5" type="ORF">A6302_04235</name>
</gene>
<protein>
    <submittedName>
        <fullName evidence="5">HTH-type transcriptional regulator CdhR</fullName>
    </submittedName>
</protein>
<dbReference type="PANTHER" id="PTHR43130">
    <property type="entry name" value="ARAC-FAMILY TRANSCRIPTIONAL REGULATOR"/>
    <property type="match status" value="1"/>
</dbReference>
<dbReference type="EMBL" id="MCRJ01000175">
    <property type="protein sequence ID" value="ODN68470.1"/>
    <property type="molecule type" value="Genomic_DNA"/>
</dbReference>
<dbReference type="InterPro" id="IPR018060">
    <property type="entry name" value="HTH_AraC"/>
</dbReference>
<dbReference type="Pfam" id="PF12833">
    <property type="entry name" value="HTH_18"/>
    <property type="match status" value="1"/>
</dbReference>
<proteinExistence type="predicted"/>
<name>A0A1E3GWP2_9HYPH</name>
<evidence type="ECO:0000256" key="3">
    <source>
        <dbReference type="ARBA" id="ARBA00023163"/>
    </source>
</evidence>
<organism evidence="5 6">
    <name type="scientific">Methylobrevis pamukkalensis</name>
    <dbReference type="NCBI Taxonomy" id="1439726"/>
    <lineage>
        <taxon>Bacteria</taxon>
        <taxon>Pseudomonadati</taxon>
        <taxon>Pseudomonadota</taxon>
        <taxon>Alphaproteobacteria</taxon>
        <taxon>Hyphomicrobiales</taxon>
        <taxon>Pleomorphomonadaceae</taxon>
        <taxon>Methylobrevis</taxon>
    </lineage>
</organism>
<dbReference type="CDD" id="cd03137">
    <property type="entry name" value="GATase1_AraC_1"/>
    <property type="match status" value="1"/>
</dbReference>
<evidence type="ECO:0000256" key="1">
    <source>
        <dbReference type="ARBA" id="ARBA00023015"/>
    </source>
</evidence>